<dbReference type="InterPro" id="IPR009003">
    <property type="entry name" value="Peptidase_S1_PA"/>
</dbReference>
<reference evidence="1 2" key="1">
    <citation type="journal article" date="2013" name="Genome Announc.">
        <title>Draft Genome Sequence of the Moderately Halophilic Bacterium Marinobacter lipolyticus Strain SM19.</title>
        <authorList>
            <person name="Papke R.T."/>
            <person name="de la Haba R.R."/>
            <person name="Infante-Dominguez C."/>
            <person name="Perez D."/>
            <person name="Sanchez-Porro C."/>
            <person name="Lapierre P."/>
            <person name="Ventosa A."/>
        </authorList>
    </citation>
    <scope>NUCLEOTIDE SEQUENCE [LARGE SCALE GENOMIC DNA]</scope>
    <source>
        <strain evidence="1 2">SM19</strain>
    </source>
</reference>
<dbReference type="STRING" id="1318628.MARLIPOL_18298"/>
<dbReference type="Pfam" id="PF13365">
    <property type="entry name" value="Trypsin_2"/>
    <property type="match status" value="1"/>
</dbReference>
<dbReference type="AlphaFoldDB" id="R8AW49"/>
<keyword evidence="2" id="KW-1185">Reference proteome</keyword>
<dbReference type="Gene3D" id="2.40.10.10">
    <property type="entry name" value="Trypsin-like serine proteases"/>
    <property type="match status" value="1"/>
</dbReference>
<dbReference type="EMBL" id="ASAD01000037">
    <property type="protein sequence ID" value="EON90531.1"/>
    <property type="molecule type" value="Genomic_DNA"/>
</dbReference>
<dbReference type="SUPFAM" id="SSF50494">
    <property type="entry name" value="Trypsin-like serine proteases"/>
    <property type="match status" value="1"/>
</dbReference>
<evidence type="ECO:0000313" key="2">
    <source>
        <dbReference type="Proteomes" id="UP000016540"/>
    </source>
</evidence>
<dbReference type="RefSeq" id="WP_012140575.1">
    <property type="nucleotide sequence ID" value="NZ_KE007318.1"/>
</dbReference>
<proteinExistence type="predicted"/>
<name>R8AW49_9GAMM</name>
<dbReference type="HOGENOM" id="CLU_072546_0_0_6"/>
<dbReference type="Proteomes" id="UP000016540">
    <property type="component" value="Unassembled WGS sequence"/>
</dbReference>
<evidence type="ECO:0008006" key="3">
    <source>
        <dbReference type="Google" id="ProtNLM"/>
    </source>
</evidence>
<dbReference type="OrthoDB" id="7191282at2"/>
<dbReference type="InterPro" id="IPR043504">
    <property type="entry name" value="Peptidase_S1_PA_chymotrypsin"/>
</dbReference>
<sequence length="286" mass="31276">MQEDVKNEDSGESIYPLSVELPSLKSLFIEMYFGDQKLSTGTAVLVAKDRSSHCALVTNRHNVTGRNQETGDCLSETLGVPDHMVIHFHKPGSDIGAWKEVRLPLYRDDGSPFWIEHPSLGADADIVALNLKWGSDVLKMPYYLETDLDRKGMIVSPAEPVSVIGFPFGLSTSGKLPVWATGFLAQELSLVSKENPVFLVDCRTRQGQSGSPVIAFRTSGYRKIRDGRVSASLSGDVAWEFLGIYSGRVNPQSDLGRVWHVSAIGPLLEAAEEVMQAGSANRPSNQ</sequence>
<evidence type="ECO:0000313" key="1">
    <source>
        <dbReference type="EMBL" id="EON90531.1"/>
    </source>
</evidence>
<accession>R8AW49</accession>
<dbReference type="eggNOG" id="COG3591">
    <property type="taxonomic scope" value="Bacteria"/>
</dbReference>
<protein>
    <recommendedName>
        <fullName evidence="3">Serine protease</fullName>
    </recommendedName>
</protein>
<gene>
    <name evidence="1" type="ORF">MARLIPOL_18298</name>
</gene>
<comment type="caution">
    <text evidence="1">The sequence shown here is derived from an EMBL/GenBank/DDBJ whole genome shotgun (WGS) entry which is preliminary data.</text>
</comment>
<organism evidence="1 2">
    <name type="scientific">Marinobacter lipolyticus SM19</name>
    <dbReference type="NCBI Taxonomy" id="1318628"/>
    <lineage>
        <taxon>Bacteria</taxon>
        <taxon>Pseudomonadati</taxon>
        <taxon>Pseudomonadota</taxon>
        <taxon>Gammaproteobacteria</taxon>
        <taxon>Pseudomonadales</taxon>
        <taxon>Marinobacteraceae</taxon>
        <taxon>Marinobacter</taxon>
    </lineage>
</organism>